<dbReference type="AlphaFoldDB" id="A0AAX0H9G8"/>
<dbReference type="Proteomes" id="UP000093100">
    <property type="component" value="Unassembled WGS sequence"/>
</dbReference>
<gene>
    <name evidence="1" type="ORF">CFT12S02225_07485</name>
</gene>
<sequence length="67" mass="7837">MTYYIAKDGDQLDFICFKAYGTLDKEVYAEFLRENEHLLSDELKAGDTVNLPDINIKKDDEVAYLWQ</sequence>
<comment type="caution">
    <text evidence="1">The sequence shown here is derived from an EMBL/GenBank/DDBJ whole genome shotgun (WGS) entry which is preliminary data.</text>
</comment>
<evidence type="ECO:0000313" key="2">
    <source>
        <dbReference type="Proteomes" id="UP000093100"/>
    </source>
</evidence>
<evidence type="ECO:0000313" key="1">
    <source>
        <dbReference type="EMBL" id="OCR90203.1"/>
    </source>
</evidence>
<protein>
    <submittedName>
        <fullName evidence="1">Tail protein</fullName>
    </submittedName>
</protein>
<proteinExistence type="predicted"/>
<dbReference type="RefSeq" id="WP_058909195.1">
    <property type="nucleotide sequence ID" value="NZ_JAAOXI010000035.1"/>
</dbReference>
<reference evidence="1 2" key="1">
    <citation type="journal article" date="2016" name="Genome Biol. Evol.">
        <title>Comparative Genomics of Campylobacter fetus from Reptiles and Mammals Reveals Divergent Evolution in Host-Associated Lineages.</title>
        <authorList>
            <person name="Gilbert M.J."/>
            <person name="Miller W.G."/>
            <person name="Yee E."/>
            <person name="Zomer A.L."/>
            <person name="van der Graaf-van Bloois L."/>
            <person name="Fitzgerald C."/>
            <person name="Forbes K.J."/>
            <person name="Meric G."/>
            <person name="Sheppard S.K."/>
            <person name="Wagenaar J.A."/>
            <person name="Duim B."/>
        </authorList>
    </citation>
    <scope>NUCLEOTIDE SEQUENCE [LARGE SCALE GENOMIC DNA]</scope>
    <source>
        <strain evidence="1 2">12S02225-3</strain>
    </source>
</reference>
<dbReference type="InterPro" id="IPR008861">
    <property type="entry name" value="GpX-like"/>
</dbReference>
<dbReference type="EMBL" id="LFLK01000008">
    <property type="protein sequence ID" value="OCR90203.1"/>
    <property type="molecule type" value="Genomic_DNA"/>
</dbReference>
<organism evidence="1 2">
    <name type="scientific">Campylobacter fetus subsp. testudinum</name>
    <dbReference type="NCBI Taxonomy" id="1507806"/>
    <lineage>
        <taxon>Bacteria</taxon>
        <taxon>Pseudomonadati</taxon>
        <taxon>Campylobacterota</taxon>
        <taxon>Epsilonproteobacteria</taxon>
        <taxon>Campylobacterales</taxon>
        <taxon>Campylobacteraceae</taxon>
        <taxon>Campylobacter</taxon>
    </lineage>
</organism>
<accession>A0AAX0H9G8</accession>
<dbReference type="Pfam" id="PF05489">
    <property type="entry name" value="Phage_tail_X"/>
    <property type="match status" value="1"/>
</dbReference>
<name>A0AAX0H9G8_CAMFE</name>